<protein>
    <submittedName>
        <fullName evidence="2">Uncharacterized protein</fullName>
    </submittedName>
</protein>
<evidence type="ECO:0000313" key="2">
    <source>
        <dbReference type="EMBL" id="CUN92956.1"/>
    </source>
</evidence>
<dbReference type="Proteomes" id="UP000251853">
    <property type="component" value="Unassembled WGS sequence"/>
</dbReference>
<reference evidence="2 4" key="1">
    <citation type="submission" date="2015-09" db="EMBL/GenBank/DDBJ databases">
        <authorList>
            <consortium name="Pathogen Informatics"/>
        </authorList>
    </citation>
    <scope>NUCLEOTIDE SEQUENCE [LARGE SCALE GENOMIC DNA]</scope>
    <source>
        <strain evidence="2 4">2789STDY5834865</strain>
    </source>
</reference>
<gene>
    <name evidence="2" type="ORF">ERS852480_00159</name>
    <name evidence="3" type="ORF">NCTC11224_03713</name>
</gene>
<sequence>MNWKEIWMTLFGTTQWLGLNIGFWVAMAAVLLIVILMNVIFWGIKPRQSKTDEPKKA</sequence>
<keyword evidence="5" id="KW-1185">Reference proteome</keyword>
<keyword evidence="1" id="KW-1133">Transmembrane helix</keyword>
<dbReference type="EMBL" id="CZAB01000001">
    <property type="protein sequence ID" value="CUN92956.1"/>
    <property type="molecule type" value="Genomic_DNA"/>
</dbReference>
<evidence type="ECO:0000313" key="4">
    <source>
        <dbReference type="Proteomes" id="UP000095512"/>
    </source>
</evidence>
<evidence type="ECO:0000313" key="5">
    <source>
        <dbReference type="Proteomes" id="UP000251853"/>
    </source>
</evidence>
<evidence type="ECO:0000313" key="3">
    <source>
        <dbReference type="EMBL" id="SQB14659.1"/>
    </source>
</evidence>
<organism evidence="2 4">
    <name type="scientific">Enterocloster clostridioformis</name>
    <dbReference type="NCBI Taxonomy" id="1531"/>
    <lineage>
        <taxon>Bacteria</taxon>
        <taxon>Bacillati</taxon>
        <taxon>Bacillota</taxon>
        <taxon>Clostridia</taxon>
        <taxon>Lachnospirales</taxon>
        <taxon>Lachnospiraceae</taxon>
        <taxon>Enterocloster</taxon>
    </lineage>
</organism>
<dbReference type="EMBL" id="UAVW01000015">
    <property type="protein sequence ID" value="SQB14659.1"/>
    <property type="molecule type" value="Genomic_DNA"/>
</dbReference>
<name>A0A174AZL8_9FIRM</name>
<reference evidence="3 5" key="2">
    <citation type="submission" date="2018-06" db="EMBL/GenBank/DDBJ databases">
        <authorList>
            <consortium name="Pathogen Informatics"/>
            <person name="Doyle S."/>
        </authorList>
    </citation>
    <scope>NUCLEOTIDE SEQUENCE [LARGE SCALE GENOMIC DNA]</scope>
    <source>
        <strain evidence="3 5">NCTC11224</strain>
    </source>
</reference>
<proteinExistence type="predicted"/>
<dbReference type="RefSeq" id="WP_022200836.1">
    <property type="nucleotide sequence ID" value="NZ_CATYWZ010000004.1"/>
</dbReference>
<accession>A0A174AZL8</accession>
<feature type="transmembrane region" description="Helical" evidence="1">
    <location>
        <begin position="21"/>
        <end position="44"/>
    </location>
</feature>
<keyword evidence="1" id="KW-0472">Membrane</keyword>
<evidence type="ECO:0000256" key="1">
    <source>
        <dbReference type="SAM" id="Phobius"/>
    </source>
</evidence>
<keyword evidence="1" id="KW-0812">Transmembrane</keyword>
<dbReference type="AlphaFoldDB" id="A0A174AZL8"/>
<dbReference type="Proteomes" id="UP000095512">
    <property type="component" value="Unassembled WGS sequence"/>
</dbReference>